<dbReference type="EMBL" id="JAKELL010000127">
    <property type="protein sequence ID" value="KAH8980898.1"/>
    <property type="molecule type" value="Genomic_DNA"/>
</dbReference>
<keyword evidence="2" id="KW-1133">Transmembrane helix</keyword>
<sequence>MAVVTTELKKVFNSAHNRLHDSILPLGIHPPTEPPSSTTMSAQSNGSSLPLPDINILKSDASISQRLKNFGKEFSDFFEHLKFIILIPLSWFMTIFKFFRVVVWRLWTLPLRLFINFYERRVRERFPWLPSIWGTLSALFPGGIKFPTFTSITAGPYKGAGPIGKNETLNVDSELEAILNQSNGQNGTNETAGNGSGDPSSQVNTNRSKLETALKEIITFSPGNLDAALEQVKVRAPQDLSLSTLIGSSKAAQAETEKPLKLTDPE</sequence>
<accession>A0AAD4L5K3</accession>
<dbReference type="AlphaFoldDB" id="A0AAD4L5K3"/>
<organism evidence="3 4">
    <name type="scientific">Lactarius akahatsu</name>
    <dbReference type="NCBI Taxonomy" id="416441"/>
    <lineage>
        <taxon>Eukaryota</taxon>
        <taxon>Fungi</taxon>
        <taxon>Dikarya</taxon>
        <taxon>Basidiomycota</taxon>
        <taxon>Agaricomycotina</taxon>
        <taxon>Agaricomycetes</taxon>
        <taxon>Russulales</taxon>
        <taxon>Russulaceae</taxon>
        <taxon>Lactarius</taxon>
    </lineage>
</organism>
<feature type="transmembrane region" description="Helical" evidence="2">
    <location>
        <begin position="83"/>
        <end position="103"/>
    </location>
</feature>
<keyword evidence="2" id="KW-0472">Membrane</keyword>
<reference evidence="3" key="1">
    <citation type="submission" date="2022-01" db="EMBL/GenBank/DDBJ databases">
        <title>Comparative genomics reveals a dynamic genome evolution in the ectomycorrhizal milk-cap (Lactarius) mushrooms.</title>
        <authorList>
            <consortium name="DOE Joint Genome Institute"/>
            <person name="Lebreton A."/>
            <person name="Tang N."/>
            <person name="Kuo A."/>
            <person name="LaButti K."/>
            <person name="Drula E."/>
            <person name="Barry K."/>
            <person name="Clum A."/>
            <person name="Lipzen A."/>
            <person name="Mousain D."/>
            <person name="Ng V."/>
            <person name="Wang R."/>
            <person name="Wang X."/>
            <person name="Dai Y."/>
            <person name="Henrissat B."/>
            <person name="Grigoriev I.V."/>
            <person name="Guerin-Laguette A."/>
            <person name="Yu F."/>
            <person name="Martin F.M."/>
        </authorList>
    </citation>
    <scope>NUCLEOTIDE SEQUENCE</scope>
    <source>
        <strain evidence="3">QP</strain>
    </source>
</reference>
<keyword evidence="4" id="KW-1185">Reference proteome</keyword>
<name>A0AAD4L5K3_9AGAM</name>
<evidence type="ECO:0000313" key="4">
    <source>
        <dbReference type="Proteomes" id="UP001201163"/>
    </source>
</evidence>
<feature type="region of interest" description="Disordered" evidence="1">
    <location>
        <begin position="245"/>
        <end position="266"/>
    </location>
</feature>
<proteinExistence type="predicted"/>
<dbReference type="Proteomes" id="UP001201163">
    <property type="component" value="Unassembled WGS sequence"/>
</dbReference>
<feature type="region of interest" description="Disordered" evidence="1">
    <location>
        <begin position="182"/>
        <end position="205"/>
    </location>
</feature>
<feature type="compositionally biased region" description="Basic and acidic residues" evidence="1">
    <location>
        <begin position="255"/>
        <end position="266"/>
    </location>
</feature>
<gene>
    <name evidence="3" type="ORF">EDB92DRAFT_223326</name>
</gene>
<evidence type="ECO:0000256" key="1">
    <source>
        <dbReference type="SAM" id="MobiDB-lite"/>
    </source>
</evidence>
<protein>
    <submittedName>
        <fullName evidence="3">Uncharacterized protein</fullName>
    </submittedName>
</protein>
<comment type="caution">
    <text evidence="3">The sequence shown here is derived from an EMBL/GenBank/DDBJ whole genome shotgun (WGS) entry which is preliminary data.</text>
</comment>
<evidence type="ECO:0000256" key="2">
    <source>
        <dbReference type="SAM" id="Phobius"/>
    </source>
</evidence>
<evidence type="ECO:0000313" key="3">
    <source>
        <dbReference type="EMBL" id="KAH8980898.1"/>
    </source>
</evidence>
<keyword evidence="2" id="KW-0812">Transmembrane</keyword>